<name>A0A4U7KQ36_9BASI</name>
<gene>
    <name evidence="2" type="ORF">EX895_004744</name>
</gene>
<evidence type="ECO:0000313" key="2">
    <source>
        <dbReference type="EMBL" id="TKY86595.1"/>
    </source>
</evidence>
<dbReference type="RefSeq" id="XP_029738580.1">
    <property type="nucleotide sequence ID" value="XM_029885338.1"/>
</dbReference>
<evidence type="ECO:0000256" key="1">
    <source>
        <dbReference type="SAM" id="MobiDB-lite"/>
    </source>
</evidence>
<organism evidence="2 3">
    <name type="scientific">Sporisorium graminicola</name>
    <dbReference type="NCBI Taxonomy" id="280036"/>
    <lineage>
        <taxon>Eukaryota</taxon>
        <taxon>Fungi</taxon>
        <taxon>Dikarya</taxon>
        <taxon>Basidiomycota</taxon>
        <taxon>Ustilaginomycotina</taxon>
        <taxon>Ustilaginomycetes</taxon>
        <taxon>Ustilaginales</taxon>
        <taxon>Ustilaginaceae</taxon>
        <taxon>Sporisorium</taxon>
    </lineage>
</organism>
<sequence>MQNATLHFCQSNWYNSTNCPGVFEAPVRCYTTSSVDVPLIEQDYSRANGGGGGLACTNPASTSGARKPSVARSFIVLVVISCLLTSVLGRATPNHRGTLELGGGVGTAPSDALGRDQDSPPPTKFGFYGTVASLPLRVMKRDVKCKFFRPDGNGVNTTSSSTKVSPAVDCRQAGSPCVLSAAKGQTASYSSQFYLNTGEVVKGVDVEASFGSTYRESYSSAVIYTTSVPVGQCGFLQSYSFARLFNGTYISCSDGSDKAGKALVVVDKLQLSSLVMTSC</sequence>
<dbReference type="KEGG" id="sgra:EX895_004744"/>
<dbReference type="EMBL" id="SRRM01000017">
    <property type="protein sequence ID" value="TKY86595.1"/>
    <property type="molecule type" value="Genomic_DNA"/>
</dbReference>
<protein>
    <submittedName>
        <fullName evidence="2">Uncharacterized protein</fullName>
    </submittedName>
</protein>
<comment type="caution">
    <text evidence="2">The sequence shown here is derived from an EMBL/GenBank/DDBJ whole genome shotgun (WGS) entry which is preliminary data.</text>
</comment>
<keyword evidence="3" id="KW-1185">Reference proteome</keyword>
<accession>A0A4U7KQ36</accession>
<dbReference type="OrthoDB" id="3360856at2759"/>
<feature type="region of interest" description="Disordered" evidence="1">
    <location>
        <begin position="95"/>
        <end position="119"/>
    </location>
</feature>
<reference evidence="2 3" key="1">
    <citation type="submission" date="2019-05" db="EMBL/GenBank/DDBJ databases">
        <title>Sporisorium graminicola CBS 10092 draft sequencing and annotation.</title>
        <authorList>
            <person name="Solano-Gonzalez S."/>
            <person name="Caddick M.X."/>
            <person name="Darby A."/>
        </authorList>
    </citation>
    <scope>NUCLEOTIDE SEQUENCE [LARGE SCALE GENOMIC DNA]</scope>
    <source>
        <strain evidence="2 3">CBS 10092</strain>
    </source>
</reference>
<dbReference type="AlphaFoldDB" id="A0A4U7KQ36"/>
<dbReference type="GeneID" id="40727639"/>
<evidence type="ECO:0000313" key="3">
    <source>
        <dbReference type="Proteomes" id="UP000306050"/>
    </source>
</evidence>
<dbReference type="Proteomes" id="UP000306050">
    <property type="component" value="Chromosome SGRAM_4"/>
</dbReference>
<proteinExistence type="predicted"/>